<proteinExistence type="predicted"/>
<dbReference type="RefSeq" id="WP_092476172.1">
    <property type="nucleotide sequence ID" value="NZ_FOOX01000037.1"/>
</dbReference>
<dbReference type="EMBL" id="FOOX01000037">
    <property type="protein sequence ID" value="SFH40692.1"/>
    <property type="molecule type" value="Genomic_DNA"/>
</dbReference>
<organism evidence="1 2">
    <name type="scientific">Desulfotruncus arcticus DSM 17038</name>
    <dbReference type="NCBI Taxonomy" id="1121424"/>
    <lineage>
        <taxon>Bacteria</taxon>
        <taxon>Bacillati</taxon>
        <taxon>Bacillota</taxon>
        <taxon>Clostridia</taxon>
        <taxon>Eubacteriales</taxon>
        <taxon>Desulfallaceae</taxon>
        <taxon>Desulfotruncus</taxon>
    </lineage>
</organism>
<dbReference type="OrthoDB" id="279611at2"/>
<dbReference type="STRING" id="341036.SAMN05660649_05097"/>
<dbReference type="AlphaFoldDB" id="A0A1I2ZS31"/>
<name>A0A1I2ZS31_9FIRM</name>
<evidence type="ECO:0000313" key="2">
    <source>
        <dbReference type="Proteomes" id="UP000199337"/>
    </source>
</evidence>
<reference evidence="2" key="1">
    <citation type="submission" date="2016-10" db="EMBL/GenBank/DDBJ databases">
        <authorList>
            <person name="Varghese N."/>
            <person name="Submissions S."/>
        </authorList>
    </citation>
    <scope>NUCLEOTIDE SEQUENCE [LARGE SCALE GENOMIC DNA]</scope>
    <source>
        <strain evidence="2">DSM 17038</strain>
    </source>
</reference>
<protein>
    <recommendedName>
        <fullName evidence="3">Sulfatase N-terminal domain-containing protein</fullName>
    </recommendedName>
</protein>
<dbReference type="Proteomes" id="UP000199337">
    <property type="component" value="Unassembled WGS sequence"/>
</dbReference>
<evidence type="ECO:0008006" key="3">
    <source>
        <dbReference type="Google" id="ProtNLM"/>
    </source>
</evidence>
<gene>
    <name evidence="1" type="ORF">SAMN05660649_05097</name>
</gene>
<accession>A0A1I2ZS31</accession>
<sequence>MSGQSPDSRIYDTLLGNKPNILIIMVDQQRYPVIYENEELQAWSRKYLKAQGILKSRGLEFRSHYAGQGSTRRAFAGAV</sequence>
<keyword evidence="2" id="KW-1185">Reference proteome</keyword>
<evidence type="ECO:0000313" key="1">
    <source>
        <dbReference type="EMBL" id="SFH40692.1"/>
    </source>
</evidence>